<accession>A0A934V5B6</accession>
<keyword evidence="1" id="KW-0812">Transmembrane</keyword>
<evidence type="ECO:0000256" key="1">
    <source>
        <dbReference type="SAM" id="Phobius"/>
    </source>
</evidence>
<dbReference type="Proteomes" id="UP000635245">
    <property type="component" value="Unassembled WGS sequence"/>
</dbReference>
<feature type="transmembrane region" description="Helical" evidence="1">
    <location>
        <begin position="12"/>
        <end position="34"/>
    </location>
</feature>
<proteinExistence type="predicted"/>
<reference evidence="2" key="1">
    <citation type="submission" date="2020-12" db="EMBL/GenBank/DDBJ databases">
        <title>Prauserella sp. ASG 168, a novel actinomycete isolated from cave rock.</title>
        <authorList>
            <person name="Suriyachadkun C."/>
        </authorList>
    </citation>
    <scope>NUCLEOTIDE SEQUENCE</scope>
    <source>
        <strain evidence="2">ASG 168</strain>
    </source>
</reference>
<dbReference type="AlphaFoldDB" id="A0A934V5B6"/>
<evidence type="ECO:0000313" key="3">
    <source>
        <dbReference type="Proteomes" id="UP000635245"/>
    </source>
</evidence>
<keyword evidence="1" id="KW-0472">Membrane</keyword>
<keyword evidence="3" id="KW-1185">Reference proteome</keyword>
<feature type="transmembrane region" description="Helical" evidence="1">
    <location>
        <begin position="54"/>
        <end position="71"/>
    </location>
</feature>
<sequence length="77" mass="8142">MAQERTRALDGVQGVVGFAGVMLGLIPLGGWIIAGTHNGPFRWLFGEQTGPMGYVAPLLVIAVAIVVIGALEKVKRR</sequence>
<name>A0A934V5B6_9PSEU</name>
<gene>
    <name evidence="2" type="ORF">JHE00_14605</name>
</gene>
<keyword evidence="1" id="KW-1133">Transmembrane helix</keyword>
<comment type="caution">
    <text evidence="2">The sequence shown here is derived from an EMBL/GenBank/DDBJ whole genome shotgun (WGS) entry which is preliminary data.</text>
</comment>
<dbReference type="EMBL" id="JAENJH010000003">
    <property type="protein sequence ID" value="MBK1785559.1"/>
    <property type="molecule type" value="Genomic_DNA"/>
</dbReference>
<evidence type="ECO:0000313" key="2">
    <source>
        <dbReference type="EMBL" id="MBK1785559.1"/>
    </source>
</evidence>
<protein>
    <submittedName>
        <fullName evidence="2">Uncharacterized protein</fullName>
    </submittedName>
</protein>
<organism evidence="2 3">
    <name type="scientific">Prauserella cavernicola</name>
    <dbReference type="NCBI Taxonomy" id="2800127"/>
    <lineage>
        <taxon>Bacteria</taxon>
        <taxon>Bacillati</taxon>
        <taxon>Actinomycetota</taxon>
        <taxon>Actinomycetes</taxon>
        <taxon>Pseudonocardiales</taxon>
        <taxon>Pseudonocardiaceae</taxon>
        <taxon>Prauserella</taxon>
    </lineage>
</organism>
<dbReference type="RefSeq" id="WP_200318597.1">
    <property type="nucleotide sequence ID" value="NZ_JAENJH010000003.1"/>
</dbReference>